<evidence type="ECO:0000313" key="1">
    <source>
        <dbReference type="EMBL" id="AUJ31985.1"/>
    </source>
</evidence>
<sequence>MSSFKLEDNSNIEGLESHSIVTQLANKDLATLDKENFIVFPQQLKDSDDLDRDNYIFQQKNGKTRTCNVVGIISNDQDEFHINSRFSKNDQQNYFLRYMIQQVLNYNVINNQLNQSQEMSYYDLLVFLFPYYLNKALAKGVYKEYVQRKYNDANIKGPIDIAGQIKNNIPFVGKVAYRTREFSYDNNITELIRHTIEKIQLKYNFLLLGSEITKENARIIHQITNSYSRRERENVVQNNILNSVKYGYFKEYAELQRLCIQILTEEKIGFGDDESQVYGIIIDVAWLWEEYICKITGWKHYGRKEGLATKNLFQKLGIENQQHRYPDFEDHGIPIDTKYKKNIDKQNDYNQLATYIHIMKANKGIFLQPTDNSDRQGLDLLGELYGGGEMFSYKFFVPQKYKDYPDFKNQIKEIENKLKVLDFNQVG</sequence>
<accession>A0A3Q8CBS0</accession>
<dbReference type="PANTHER" id="PTHR38733:SF1">
    <property type="entry name" value="TYPE IV METHYL-DIRECTED RESTRICTION ENZYME ECOKMCRBC"/>
    <property type="match status" value="1"/>
</dbReference>
<evidence type="ECO:0000313" key="2">
    <source>
        <dbReference type="Proteomes" id="UP000324497"/>
    </source>
</evidence>
<organism evidence="1 2">
    <name type="scientific">Liquorilactobacillus nagelii</name>
    <dbReference type="NCBI Taxonomy" id="82688"/>
    <lineage>
        <taxon>Bacteria</taxon>
        <taxon>Bacillati</taxon>
        <taxon>Bacillota</taxon>
        <taxon>Bacilli</taxon>
        <taxon>Lactobacillales</taxon>
        <taxon>Lactobacillaceae</taxon>
        <taxon>Liquorilactobacillus</taxon>
    </lineage>
</organism>
<dbReference type="EMBL" id="CP018180">
    <property type="protein sequence ID" value="AUJ31985.1"/>
    <property type="molecule type" value="Genomic_DNA"/>
</dbReference>
<dbReference type="GeneID" id="78521695"/>
<dbReference type="KEGG" id="lng:BSQ50_05075"/>
<protein>
    <submittedName>
        <fullName evidence="1">Guanosine 5'-monophosphate oxidoreductase</fullName>
    </submittedName>
</protein>
<reference evidence="1 2" key="1">
    <citation type="submission" date="2016-11" db="EMBL/GenBank/DDBJ databases">
        <title>Interaction between Lactobacillus species and yeast in water kefir.</title>
        <authorList>
            <person name="Behr J."/>
            <person name="Xu D."/>
            <person name="Vogel R.F."/>
        </authorList>
    </citation>
    <scope>NUCLEOTIDE SEQUENCE [LARGE SCALE GENOMIC DNA]</scope>
    <source>
        <strain evidence="1 2">TMW 1.1827</strain>
    </source>
</reference>
<dbReference type="Proteomes" id="UP000324497">
    <property type="component" value="Chromosome"/>
</dbReference>
<keyword evidence="2" id="KW-1185">Reference proteome</keyword>
<dbReference type="InterPro" id="IPR019292">
    <property type="entry name" value="McrC"/>
</dbReference>
<name>A0A3Q8CBS0_9LACO</name>
<dbReference type="PANTHER" id="PTHR38733">
    <property type="entry name" value="PROTEIN MCRC"/>
    <property type="match status" value="1"/>
</dbReference>
<proteinExistence type="predicted"/>
<dbReference type="AlphaFoldDB" id="A0A3Q8CBS0"/>
<dbReference type="RefSeq" id="WP_057886189.1">
    <property type="nucleotide sequence ID" value="NZ_CP018180.1"/>
</dbReference>
<dbReference type="Pfam" id="PF10117">
    <property type="entry name" value="McrBC"/>
    <property type="match status" value="1"/>
</dbReference>
<gene>
    <name evidence="1" type="ORF">BSQ50_05075</name>
</gene>